<evidence type="ECO:0000313" key="7">
    <source>
        <dbReference type="Proteomes" id="UP000248926"/>
    </source>
</evidence>
<proteinExistence type="predicted"/>
<organism evidence="6 7">
    <name type="scientific">Dyella jiangningensis</name>
    <dbReference type="NCBI Taxonomy" id="1379159"/>
    <lineage>
        <taxon>Bacteria</taxon>
        <taxon>Pseudomonadati</taxon>
        <taxon>Pseudomonadota</taxon>
        <taxon>Gammaproteobacteria</taxon>
        <taxon>Lysobacterales</taxon>
        <taxon>Rhodanobacteraceae</taxon>
        <taxon>Dyella</taxon>
    </lineage>
</organism>
<keyword evidence="3 4" id="KW-0408">Iron</keyword>
<dbReference type="RefSeq" id="WP_111983254.1">
    <property type="nucleotide sequence ID" value="NZ_NFZS01000002.1"/>
</dbReference>
<dbReference type="Gene3D" id="1.10.760.10">
    <property type="entry name" value="Cytochrome c-like domain"/>
    <property type="match status" value="1"/>
</dbReference>
<dbReference type="InterPro" id="IPR003468">
    <property type="entry name" value="Cyt_c_oxidase_monohaem-su/FixO"/>
</dbReference>
<dbReference type="Pfam" id="PF02433">
    <property type="entry name" value="FixO"/>
    <property type="match status" value="1"/>
</dbReference>
<name>A0A328P2B7_9GAMM</name>
<keyword evidence="2 4" id="KW-0479">Metal-binding</keyword>
<protein>
    <submittedName>
        <fullName evidence="6">Cytochrome-c oxidase, cbb3-type subunit II</fullName>
    </submittedName>
</protein>
<keyword evidence="7" id="KW-1185">Reference proteome</keyword>
<dbReference type="GO" id="GO:0020037">
    <property type="term" value="F:heme binding"/>
    <property type="evidence" value="ECO:0007669"/>
    <property type="project" value="InterPro"/>
</dbReference>
<dbReference type="OrthoDB" id="9805440at2"/>
<evidence type="ECO:0000256" key="4">
    <source>
        <dbReference type="PROSITE-ProRule" id="PRU00433"/>
    </source>
</evidence>
<dbReference type="InterPro" id="IPR036909">
    <property type="entry name" value="Cyt_c-like_dom_sf"/>
</dbReference>
<dbReference type="Proteomes" id="UP000248926">
    <property type="component" value="Unassembled WGS sequence"/>
</dbReference>
<feature type="domain" description="Cytochrome c" evidence="5">
    <location>
        <begin position="53"/>
        <end position="198"/>
    </location>
</feature>
<evidence type="ECO:0000313" key="6">
    <source>
        <dbReference type="EMBL" id="RAO76310.1"/>
    </source>
</evidence>
<sequence length="218" mass="23823">MAYKHFEAIEKHAALLGVLTAVMVSIGGLAEITPLFMEAHAVKAPAHVKPYDPLRLAGRDIYVREGCYLCHSQMIRALRAETERYGHYSVAEESVYDRPFQWGSKRTGPDLARVGGKYSDQWHELHLISPRQVVPQSNMPGYPWLVKAKLDASDIQARMRGLRKLGDPYTDADIDGAPAALEGKSEMDALVAYLQGLGIKNEPQVAAGAKPASDGGAP</sequence>
<reference evidence="6 7" key="1">
    <citation type="journal article" date="2018" name="Genet. Mol. Biol.">
        <title>The genome sequence of Dyella jiangningensis FCAV SCS01 from a lignocellulose-decomposing microbial consortium metagenome reveals potential for biotechnological applications.</title>
        <authorList>
            <person name="Desiderato J.G."/>
            <person name="Alvarenga D.O."/>
            <person name="Constancio M.T.L."/>
            <person name="Alves L.M.C."/>
            <person name="Varani A.M."/>
        </authorList>
    </citation>
    <scope>NUCLEOTIDE SEQUENCE [LARGE SCALE GENOMIC DNA]</scope>
    <source>
        <strain evidence="6 7">FCAV SCS01</strain>
    </source>
</reference>
<dbReference type="GO" id="GO:0046872">
    <property type="term" value="F:metal ion binding"/>
    <property type="evidence" value="ECO:0007669"/>
    <property type="project" value="UniProtKB-KW"/>
</dbReference>
<dbReference type="InterPro" id="IPR009056">
    <property type="entry name" value="Cyt_c-like_dom"/>
</dbReference>
<dbReference type="AlphaFoldDB" id="A0A328P2B7"/>
<keyword evidence="1 4" id="KW-0349">Heme</keyword>
<dbReference type="PROSITE" id="PS51007">
    <property type="entry name" value="CYTC"/>
    <property type="match status" value="1"/>
</dbReference>
<dbReference type="Gene3D" id="6.10.250.2250">
    <property type="match status" value="1"/>
</dbReference>
<accession>A0A328P2B7</accession>
<dbReference type="GO" id="GO:0009055">
    <property type="term" value="F:electron transfer activity"/>
    <property type="evidence" value="ECO:0007669"/>
    <property type="project" value="InterPro"/>
</dbReference>
<dbReference type="NCBIfam" id="TIGR00781">
    <property type="entry name" value="ccoO"/>
    <property type="match status" value="1"/>
</dbReference>
<dbReference type="FunFam" id="1.10.760.10:FF:000003">
    <property type="entry name" value="Cbb3-type cytochrome c oxidase subunit II"/>
    <property type="match status" value="1"/>
</dbReference>
<dbReference type="EMBL" id="NFZS01000002">
    <property type="protein sequence ID" value="RAO76310.1"/>
    <property type="molecule type" value="Genomic_DNA"/>
</dbReference>
<evidence type="ECO:0000256" key="3">
    <source>
        <dbReference type="ARBA" id="ARBA00023004"/>
    </source>
</evidence>
<gene>
    <name evidence="6" type="ORF">CA260_11535</name>
</gene>
<evidence type="ECO:0000256" key="1">
    <source>
        <dbReference type="ARBA" id="ARBA00022617"/>
    </source>
</evidence>
<evidence type="ECO:0000259" key="5">
    <source>
        <dbReference type="PROSITE" id="PS51007"/>
    </source>
</evidence>
<dbReference type="NCBIfam" id="NF011055">
    <property type="entry name" value="PRK14487.1"/>
    <property type="match status" value="1"/>
</dbReference>
<evidence type="ECO:0000256" key="2">
    <source>
        <dbReference type="ARBA" id="ARBA00022723"/>
    </source>
</evidence>
<comment type="caution">
    <text evidence="6">The sequence shown here is derived from an EMBL/GenBank/DDBJ whole genome shotgun (WGS) entry which is preliminary data.</text>
</comment>
<dbReference type="SUPFAM" id="SSF46626">
    <property type="entry name" value="Cytochrome c"/>
    <property type="match status" value="1"/>
</dbReference>